<dbReference type="AlphaFoldDB" id="A0AAV7AER8"/>
<name>A0AAV7AER8_ENGPU</name>
<dbReference type="FunFam" id="1.20.1070.10:FF:000410">
    <property type="entry name" value="Olfactory receptor 1348"/>
    <property type="match status" value="1"/>
</dbReference>
<keyword evidence="4" id="KW-0716">Sensory transduction</keyword>
<evidence type="ECO:0000256" key="2">
    <source>
        <dbReference type="ARBA" id="ARBA00022475"/>
    </source>
</evidence>
<comment type="subcellular location">
    <subcellularLocation>
        <location evidence="1">Cell membrane</location>
        <topology evidence="1">Multi-pass membrane protein</topology>
    </subcellularLocation>
</comment>
<gene>
    <name evidence="11" type="ORF">GDO81_014752</name>
</gene>
<keyword evidence="6" id="KW-0807">Transducer</keyword>
<accession>A0AAV7AER8</accession>
<dbReference type="SUPFAM" id="SSF81321">
    <property type="entry name" value="Family A G protein-coupled receptor-like"/>
    <property type="match status" value="1"/>
</dbReference>
<keyword evidence="8" id="KW-0675">Receptor</keyword>
<evidence type="ECO:0000256" key="3">
    <source>
        <dbReference type="ARBA" id="ARBA00022692"/>
    </source>
</evidence>
<organism evidence="11 12">
    <name type="scientific">Engystomops pustulosus</name>
    <name type="common">Tungara frog</name>
    <name type="synonym">Physalaemus pustulosus</name>
    <dbReference type="NCBI Taxonomy" id="76066"/>
    <lineage>
        <taxon>Eukaryota</taxon>
        <taxon>Metazoa</taxon>
        <taxon>Chordata</taxon>
        <taxon>Craniata</taxon>
        <taxon>Vertebrata</taxon>
        <taxon>Euteleostomi</taxon>
        <taxon>Amphibia</taxon>
        <taxon>Batrachia</taxon>
        <taxon>Anura</taxon>
        <taxon>Neobatrachia</taxon>
        <taxon>Hyloidea</taxon>
        <taxon>Leptodactylidae</taxon>
        <taxon>Leiuperinae</taxon>
        <taxon>Engystomops</taxon>
    </lineage>
</organism>
<keyword evidence="2" id="KW-1003">Cell membrane</keyword>
<proteinExistence type="predicted"/>
<evidence type="ECO:0000256" key="4">
    <source>
        <dbReference type="ARBA" id="ARBA00022725"/>
    </source>
</evidence>
<evidence type="ECO:0000259" key="10">
    <source>
        <dbReference type="PROSITE" id="PS50262"/>
    </source>
</evidence>
<dbReference type="Gene3D" id="1.20.1070.10">
    <property type="entry name" value="Rhodopsin 7-helix transmembrane proteins"/>
    <property type="match status" value="1"/>
</dbReference>
<evidence type="ECO:0000256" key="9">
    <source>
        <dbReference type="SAM" id="Phobius"/>
    </source>
</evidence>
<feature type="transmembrane region" description="Helical" evidence="9">
    <location>
        <begin position="6"/>
        <end position="24"/>
    </location>
</feature>
<dbReference type="GO" id="GO:0004930">
    <property type="term" value="F:G protein-coupled receptor activity"/>
    <property type="evidence" value="ECO:0007669"/>
    <property type="project" value="UniProtKB-KW"/>
</dbReference>
<keyword evidence="5 9" id="KW-1133">Transmembrane helix</keyword>
<evidence type="ECO:0000256" key="6">
    <source>
        <dbReference type="ARBA" id="ARBA00023040"/>
    </source>
</evidence>
<dbReference type="InterPro" id="IPR050516">
    <property type="entry name" value="Olfactory_GPCR"/>
</dbReference>
<evidence type="ECO:0000256" key="5">
    <source>
        <dbReference type="ARBA" id="ARBA00022989"/>
    </source>
</evidence>
<dbReference type="GO" id="GO:0005886">
    <property type="term" value="C:plasma membrane"/>
    <property type="evidence" value="ECO:0007669"/>
    <property type="project" value="UniProtKB-SubCell"/>
</dbReference>
<dbReference type="Proteomes" id="UP000824782">
    <property type="component" value="Unassembled WGS sequence"/>
</dbReference>
<dbReference type="Pfam" id="PF00001">
    <property type="entry name" value="7tm_1"/>
    <property type="match status" value="1"/>
</dbReference>
<evidence type="ECO:0000313" key="11">
    <source>
        <dbReference type="EMBL" id="KAG8560041.1"/>
    </source>
</evidence>
<dbReference type="PROSITE" id="PS50262">
    <property type="entry name" value="G_PROTEIN_RECEP_F1_2"/>
    <property type="match status" value="1"/>
</dbReference>
<dbReference type="GO" id="GO:0007608">
    <property type="term" value="P:sensory perception of smell"/>
    <property type="evidence" value="ECO:0007669"/>
    <property type="project" value="UniProtKB-KW"/>
</dbReference>
<feature type="transmembrane region" description="Helical" evidence="9">
    <location>
        <begin position="112"/>
        <end position="134"/>
    </location>
</feature>
<feature type="transmembrane region" description="Helical" evidence="9">
    <location>
        <begin position="74"/>
        <end position="92"/>
    </location>
</feature>
<comment type="caution">
    <text evidence="11">The sequence shown here is derived from an EMBL/GenBank/DDBJ whole genome shotgun (WGS) entry which is preliminary data.</text>
</comment>
<evidence type="ECO:0000256" key="1">
    <source>
        <dbReference type="ARBA" id="ARBA00004651"/>
    </source>
</evidence>
<keyword evidence="4" id="KW-0552">Olfaction</keyword>
<dbReference type="InterPro" id="IPR000276">
    <property type="entry name" value="GPCR_Rhodpsn"/>
</dbReference>
<evidence type="ECO:0000256" key="8">
    <source>
        <dbReference type="ARBA" id="ARBA00023170"/>
    </source>
</evidence>
<feature type="domain" description="G-protein coupled receptors family 1 profile" evidence="10">
    <location>
        <begin position="13"/>
        <end position="121"/>
    </location>
</feature>
<keyword evidence="6" id="KW-0297">G-protein coupled receptor</keyword>
<dbReference type="EMBL" id="WNYA01000007">
    <property type="protein sequence ID" value="KAG8560041.1"/>
    <property type="molecule type" value="Genomic_DNA"/>
</dbReference>
<feature type="transmembrane region" description="Helical" evidence="9">
    <location>
        <begin position="140"/>
        <end position="159"/>
    </location>
</feature>
<reference evidence="11" key="1">
    <citation type="thesis" date="2020" institute="ProQuest LLC" country="789 East Eisenhower Parkway, Ann Arbor, MI, USA">
        <title>Comparative Genomics and Chromosome Evolution.</title>
        <authorList>
            <person name="Mudd A.B."/>
        </authorList>
    </citation>
    <scope>NUCLEOTIDE SEQUENCE</scope>
    <source>
        <strain evidence="11">237g6f4</strain>
        <tissue evidence="11">Blood</tissue>
    </source>
</reference>
<dbReference type="CDD" id="cd13954">
    <property type="entry name" value="7tmA_OR"/>
    <property type="match status" value="1"/>
</dbReference>
<dbReference type="PANTHER" id="PTHR26452">
    <property type="entry name" value="OLFACTORY RECEPTOR"/>
    <property type="match status" value="1"/>
</dbReference>
<keyword evidence="7 9" id="KW-0472">Membrane</keyword>
<evidence type="ECO:0000313" key="12">
    <source>
        <dbReference type="Proteomes" id="UP000824782"/>
    </source>
</evidence>
<keyword evidence="3 9" id="KW-0812">Transmembrane</keyword>
<dbReference type="InterPro" id="IPR017452">
    <property type="entry name" value="GPCR_Rhodpsn_7TM"/>
</dbReference>
<feature type="transmembrane region" description="Helical" evidence="9">
    <location>
        <begin position="31"/>
        <end position="54"/>
    </location>
</feature>
<protein>
    <recommendedName>
        <fullName evidence="10">G-protein coupled receptors family 1 profile domain-containing protein</fullName>
    </recommendedName>
</protein>
<evidence type="ECO:0000256" key="7">
    <source>
        <dbReference type="ARBA" id="ARBA00023136"/>
    </source>
</evidence>
<sequence>MVLLLMYLITLSGNFLVITVVRINPKLHTPMYFFLSNLSVLDICFSSTIVPRLLINTLSRDRSISLLGCALQMYFHLSSGANECVILAVMAYDRYVAICMSLWYMNIMSRMVCAYIAIGSWGSCFINAAIHVGLAFHLPFSSHLTVVSIYYGTILSLYLRPHSAYSPEVDKVVSLIYTAVTPMLNLAHRTNAPYSPVRPIGQKIRYSIIALAQKIIRQRYSTIQRYANVNK</sequence>
<keyword evidence="12" id="KW-1185">Reference proteome</keyword>